<dbReference type="Proteomes" id="UP001497516">
    <property type="component" value="Chromosome 3"/>
</dbReference>
<dbReference type="AlphaFoldDB" id="A0AAV2E180"/>
<accession>A0AAV2E180</accession>
<protein>
    <submittedName>
        <fullName evidence="2">Uncharacterized protein</fullName>
    </submittedName>
</protein>
<keyword evidence="3" id="KW-1185">Reference proteome</keyword>
<sequence length="138" mass="15603">MHTEQRMLNYPNGTPTTIAKNFPYWFKPFVCPRSLYDVPEKEEAGHGDPVYENQPYQQDVDISNFNVSESDLADLSRDDEAPTIVTEPVIRAIDGRAAAVEASDEEIEDDTLDDHHFTTNETKHPDGNDPSFSDEEEA</sequence>
<evidence type="ECO:0000313" key="2">
    <source>
        <dbReference type="EMBL" id="CAL1379547.1"/>
    </source>
</evidence>
<evidence type="ECO:0000256" key="1">
    <source>
        <dbReference type="SAM" id="MobiDB-lite"/>
    </source>
</evidence>
<feature type="region of interest" description="Disordered" evidence="1">
    <location>
        <begin position="96"/>
        <end position="138"/>
    </location>
</feature>
<proteinExistence type="predicted"/>
<name>A0AAV2E180_9ROSI</name>
<reference evidence="2 3" key="1">
    <citation type="submission" date="2024-04" db="EMBL/GenBank/DDBJ databases">
        <authorList>
            <person name="Fracassetti M."/>
        </authorList>
    </citation>
    <scope>NUCLEOTIDE SEQUENCE [LARGE SCALE GENOMIC DNA]</scope>
</reference>
<evidence type="ECO:0000313" key="3">
    <source>
        <dbReference type="Proteomes" id="UP001497516"/>
    </source>
</evidence>
<dbReference type="EMBL" id="OZ034816">
    <property type="protein sequence ID" value="CAL1379547.1"/>
    <property type="molecule type" value="Genomic_DNA"/>
</dbReference>
<feature type="compositionally biased region" description="Acidic residues" evidence="1">
    <location>
        <begin position="102"/>
        <end position="112"/>
    </location>
</feature>
<gene>
    <name evidence="2" type="ORF">LTRI10_LOCUS21063</name>
</gene>
<organism evidence="2 3">
    <name type="scientific">Linum trigynum</name>
    <dbReference type="NCBI Taxonomy" id="586398"/>
    <lineage>
        <taxon>Eukaryota</taxon>
        <taxon>Viridiplantae</taxon>
        <taxon>Streptophyta</taxon>
        <taxon>Embryophyta</taxon>
        <taxon>Tracheophyta</taxon>
        <taxon>Spermatophyta</taxon>
        <taxon>Magnoliopsida</taxon>
        <taxon>eudicotyledons</taxon>
        <taxon>Gunneridae</taxon>
        <taxon>Pentapetalae</taxon>
        <taxon>rosids</taxon>
        <taxon>fabids</taxon>
        <taxon>Malpighiales</taxon>
        <taxon>Linaceae</taxon>
        <taxon>Linum</taxon>
    </lineage>
</organism>
<feature type="compositionally biased region" description="Basic and acidic residues" evidence="1">
    <location>
        <begin position="113"/>
        <end position="127"/>
    </location>
</feature>